<proteinExistence type="predicted"/>
<keyword evidence="3" id="KW-1185">Reference proteome</keyword>
<feature type="signal peptide" evidence="1">
    <location>
        <begin position="1"/>
        <end position="21"/>
    </location>
</feature>
<gene>
    <name evidence="2" type="ORF">NA57DRAFT_80161</name>
</gene>
<evidence type="ECO:0000313" key="3">
    <source>
        <dbReference type="Proteomes" id="UP000799772"/>
    </source>
</evidence>
<dbReference type="AlphaFoldDB" id="A0A9P4M270"/>
<evidence type="ECO:0000313" key="2">
    <source>
        <dbReference type="EMBL" id="KAF2094348.1"/>
    </source>
</evidence>
<comment type="caution">
    <text evidence="2">The sequence shown here is derived from an EMBL/GenBank/DDBJ whole genome shotgun (WGS) entry which is preliminary data.</text>
</comment>
<protein>
    <submittedName>
        <fullName evidence="2">Uncharacterized protein</fullName>
    </submittedName>
</protein>
<name>A0A9P4M270_9PEZI</name>
<feature type="chain" id="PRO_5040166228" evidence="1">
    <location>
        <begin position="22"/>
        <end position="163"/>
    </location>
</feature>
<evidence type="ECO:0000256" key="1">
    <source>
        <dbReference type="SAM" id="SignalP"/>
    </source>
</evidence>
<reference evidence="2" key="1">
    <citation type="journal article" date="2020" name="Stud. Mycol.">
        <title>101 Dothideomycetes genomes: a test case for predicting lifestyles and emergence of pathogens.</title>
        <authorList>
            <person name="Haridas S."/>
            <person name="Albert R."/>
            <person name="Binder M."/>
            <person name="Bloem J."/>
            <person name="Labutti K."/>
            <person name="Salamov A."/>
            <person name="Andreopoulos B."/>
            <person name="Baker S."/>
            <person name="Barry K."/>
            <person name="Bills G."/>
            <person name="Bluhm B."/>
            <person name="Cannon C."/>
            <person name="Castanera R."/>
            <person name="Culley D."/>
            <person name="Daum C."/>
            <person name="Ezra D."/>
            <person name="Gonzalez J."/>
            <person name="Henrissat B."/>
            <person name="Kuo A."/>
            <person name="Liang C."/>
            <person name="Lipzen A."/>
            <person name="Lutzoni F."/>
            <person name="Magnuson J."/>
            <person name="Mondo S."/>
            <person name="Nolan M."/>
            <person name="Ohm R."/>
            <person name="Pangilinan J."/>
            <person name="Park H.-J."/>
            <person name="Ramirez L."/>
            <person name="Alfaro M."/>
            <person name="Sun H."/>
            <person name="Tritt A."/>
            <person name="Yoshinaga Y."/>
            <person name="Zwiers L.-H."/>
            <person name="Turgeon B."/>
            <person name="Goodwin S."/>
            <person name="Spatafora J."/>
            <person name="Crous P."/>
            <person name="Grigoriev I."/>
        </authorList>
    </citation>
    <scope>NUCLEOTIDE SEQUENCE</scope>
    <source>
        <strain evidence="2">CBS 133067</strain>
    </source>
</reference>
<dbReference type="OrthoDB" id="9986966at2759"/>
<sequence length="163" mass="18224">MPPNPTAVWFVLFFHFILATGGPPAPDRLYYLVNAYTGPNYNLQPDPAAEDSTTHVNGLRTAQWTDYAFGVTIINNNQFLFFNPAVEFLGIDLAYNTTINHVVAEYSANWNGLPQFRWTLVDSGNSAYPYKLSNALVGPGWYLDTYSDTHGVFMSTGDYSGQY</sequence>
<dbReference type="EMBL" id="ML978134">
    <property type="protein sequence ID" value="KAF2094348.1"/>
    <property type="molecule type" value="Genomic_DNA"/>
</dbReference>
<keyword evidence="1" id="KW-0732">Signal</keyword>
<accession>A0A9P4M270</accession>
<organism evidence="2 3">
    <name type="scientific">Rhizodiscina lignyota</name>
    <dbReference type="NCBI Taxonomy" id="1504668"/>
    <lineage>
        <taxon>Eukaryota</taxon>
        <taxon>Fungi</taxon>
        <taxon>Dikarya</taxon>
        <taxon>Ascomycota</taxon>
        <taxon>Pezizomycotina</taxon>
        <taxon>Dothideomycetes</taxon>
        <taxon>Pleosporomycetidae</taxon>
        <taxon>Aulographales</taxon>
        <taxon>Rhizodiscinaceae</taxon>
        <taxon>Rhizodiscina</taxon>
    </lineage>
</organism>
<dbReference type="Proteomes" id="UP000799772">
    <property type="component" value="Unassembled WGS sequence"/>
</dbReference>